<dbReference type="SUPFAM" id="SSF54719">
    <property type="entry name" value="Fe,Mn superoxide dismutase (SOD), C-terminal domain"/>
    <property type="match status" value="1"/>
</dbReference>
<evidence type="ECO:0000259" key="5">
    <source>
        <dbReference type="Pfam" id="PF00081"/>
    </source>
</evidence>
<gene>
    <name evidence="7" type="ORF">JOC77_002606</name>
</gene>
<evidence type="ECO:0000259" key="6">
    <source>
        <dbReference type="Pfam" id="PF02777"/>
    </source>
</evidence>
<evidence type="ECO:0000256" key="1">
    <source>
        <dbReference type="ARBA" id="ARBA00008714"/>
    </source>
</evidence>
<sequence>MSHFSQYAAEVSLWIKAIFDSEAGRAVISDPAVYDLANNVKELAIRLESSEPIEEEIQELQRRADMLSVRLKAAQTHKGKEGWRAVSVPIGQHKLPPLPYAYNSLEPVISEEIMRLHHDKHHKAYVDGLNKAELMMEKARSSNDFSLLKHWEKEAAFHGSGHYLHTIFWGIMNPKGGGKPTGALLRQIEKDFGSYDSFKKHFSEAAKQVEGVGWALLVWSSRSRKLEILQSEFHMNLTQWDTIPLLVLDVWEHAYYLQYKNNRADYVENWWKVVYWPNVEYRWARAKQVQWTPF</sequence>
<dbReference type="InterPro" id="IPR019831">
    <property type="entry name" value="Mn/Fe_SOD_N"/>
</dbReference>
<dbReference type="InterPro" id="IPR019833">
    <property type="entry name" value="Mn/Fe_SOD_BS"/>
</dbReference>
<dbReference type="Pfam" id="PF02777">
    <property type="entry name" value="Sod_Fe_C"/>
    <property type="match status" value="1"/>
</dbReference>
<organism evidence="7 8">
    <name type="scientific">Peribacillus deserti</name>
    <dbReference type="NCBI Taxonomy" id="673318"/>
    <lineage>
        <taxon>Bacteria</taxon>
        <taxon>Bacillati</taxon>
        <taxon>Bacillota</taxon>
        <taxon>Bacilli</taxon>
        <taxon>Bacillales</taxon>
        <taxon>Bacillaceae</taxon>
        <taxon>Peribacillus</taxon>
    </lineage>
</organism>
<dbReference type="PANTHER" id="PTHR11404:SF6">
    <property type="entry name" value="SUPEROXIDE DISMUTASE [MN], MITOCHONDRIAL"/>
    <property type="match status" value="1"/>
</dbReference>
<evidence type="ECO:0000256" key="2">
    <source>
        <dbReference type="ARBA" id="ARBA00012682"/>
    </source>
</evidence>
<comment type="similarity">
    <text evidence="1">Belongs to the iron/manganese superoxide dismutase family.</text>
</comment>
<evidence type="ECO:0000256" key="3">
    <source>
        <dbReference type="ARBA" id="ARBA00022723"/>
    </source>
</evidence>
<dbReference type="Gene3D" id="3.55.40.20">
    <property type="entry name" value="Iron/manganese superoxide dismutase, C-terminal domain"/>
    <property type="match status" value="1"/>
</dbReference>
<accession>A0ABS2QJ31</accession>
<dbReference type="InterPro" id="IPR050265">
    <property type="entry name" value="Fe/Mn_Superoxide_Dismutase"/>
</dbReference>
<dbReference type="InterPro" id="IPR036314">
    <property type="entry name" value="SOD_C_sf"/>
</dbReference>
<dbReference type="InterPro" id="IPR001189">
    <property type="entry name" value="Mn/Fe_SOD"/>
</dbReference>
<evidence type="ECO:0000256" key="4">
    <source>
        <dbReference type="ARBA" id="ARBA00023002"/>
    </source>
</evidence>
<name>A0ABS2QJ31_9BACI</name>
<protein>
    <recommendedName>
        <fullName evidence="2">superoxide dismutase</fullName>
        <ecNumber evidence="2">1.15.1.1</ecNumber>
    </recommendedName>
</protein>
<dbReference type="Gene3D" id="1.10.287.990">
    <property type="entry name" value="Fe,Mn superoxide dismutase (SOD) domain"/>
    <property type="match status" value="1"/>
</dbReference>
<keyword evidence="3" id="KW-0479">Metal-binding</keyword>
<dbReference type="SUPFAM" id="SSF46609">
    <property type="entry name" value="Fe,Mn superoxide dismutase (SOD), N-terminal domain"/>
    <property type="match status" value="1"/>
</dbReference>
<dbReference type="InterPro" id="IPR019832">
    <property type="entry name" value="Mn/Fe_SOD_C"/>
</dbReference>
<dbReference type="InterPro" id="IPR036324">
    <property type="entry name" value="Mn/Fe_SOD_N_sf"/>
</dbReference>
<dbReference type="PROSITE" id="PS00088">
    <property type="entry name" value="SOD_MN"/>
    <property type="match status" value="1"/>
</dbReference>
<evidence type="ECO:0000313" key="7">
    <source>
        <dbReference type="EMBL" id="MBM7693166.1"/>
    </source>
</evidence>
<reference evidence="7 8" key="1">
    <citation type="submission" date="2021-01" db="EMBL/GenBank/DDBJ databases">
        <title>Genomic Encyclopedia of Type Strains, Phase IV (KMG-IV): sequencing the most valuable type-strain genomes for metagenomic binning, comparative biology and taxonomic classification.</title>
        <authorList>
            <person name="Goeker M."/>
        </authorList>
    </citation>
    <scope>NUCLEOTIDE SEQUENCE [LARGE SCALE GENOMIC DNA]</scope>
    <source>
        <strain evidence="7 8">DSM 105482</strain>
    </source>
</reference>
<dbReference type="EMBL" id="JAFBFI010000011">
    <property type="protein sequence ID" value="MBM7693166.1"/>
    <property type="molecule type" value="Genomic_DNA"/>
</dbReference>
<dbReference type="PANTHER" id="PTHR11404">
    <property type="entry name" value="SUPEROXIDE DISMUTASE 2"/>
    <property type="match status" value="1"/>
</dbReference>
<proteinExistence type="inferred from homology"/>
<dbReference type="Pfam" id="PF00081">
    <property type="entry name" value="Sod_Fe_N"/>
    <property type="match status" value="1"/>
</dbReference>
<dbReference type="RefSeq" id="WP_204543832.1">
    <property type="nucleotide sequence ID" value="NZ_JAFBFI010000011.1"/>
</dbReference>
<dbReference type="GO" id="GO:0004784">
    <property type="term" value="F:superoxide dismutase activity"/>
    <property type="evidence" value="ECO:0007669"/>
    <property type="project" value="UniProtKB-EC"/>
</dbReference>
<evidence type="ECO:0000313" key="8">
    <source>
        <dbReference type="Proteomes" id="UP000823486"/>
    </source>
</evidence>
<dbReference type="Proteomes" id="UP000823486">
    <property type="component" value="Unassembled WGS sequence"/>
</dbReference>
<comment type="caution">
    <text evidence="7">The sequence shown here is derived from an EMBL/GenBank/DDBJ whole genome shotgun (WGS) entry which is preliminary data.</text>
</comment>
<keyword evidence="8" id="KW-1185">Reference proteome</keyword>
<feature type="domain" description="Manganese/iron superoxide dismutase N-terminal" evidence="5">
    <location>
        <begin position="92"/>
        <end position="172"/>
    </location>
</feature>
<dbReference type="EC" id="1.15.1.1" evidence="2"/>
<dbReference type="PRINTS" id="PR01703">
    <property type="entry name" value="MNSODISMTASE"/>
</dbReference>
<feature type="domain" description="Manganese/iron superoxide dismutase C-terminal" evidence="6">
    <location>
        <begin position="180"/>
        <end position="281"/>
    </location>
</feature>
<keyword evidence="4 7" id="KW-0560">Oxidoreductase</keyword>